<keyword evidence="7" id="KW-1185">Reference proteome</keyword>
<evidence type="ECO:0000256" key="1">
    <source>
        <dbReference type="ARBA" id="ARBA00008676"/>
    </source>
</evidence>
<dbReference type="EC" id="2.1.2.11" evidence="5"/>
<evidence type="ECO:0000256" key="2">
    <source>
        <dbReference type="ARBA" id="ARBA00011424"/>
    </source>
</evidence>
<feature type="binding site" evidence="5">
    <location>
        <position position="100"/>
    </location>
    <ligand>
        <name>3-methyl-2-oxobutanoate</name>
        <dbReference type="ChEBI" id="CHEBI:11851"/>
    </ligand>
</feature>
<reference evidence="7" key="1">
    <citation type="journal article" date="2019" name="Int. J. Syst. Evol. Microbiol.">
        <title>The Global Catalogue of Microorganisms (GCM) 10K type strain sequencing project: providing services to taxonomists for standard genome sequencing and annotation.</title>
        <authorList>
            <consortium name="The Broad Institute Genomics Platform"/>
            <consortium name="The Broad Institute Genome Sequencing Center for Infectious Disease"/>
            <person name="Wu L."/>
            <person name="Ma J."/>
        </authorList>
    </citation>
    <scope>NUCLEOTIDE SEQUENCE [LARGE SCALE GENOMIC DNA]</scope>
    <source>
        <strain evidence="7">JCM 3296</strain>
    </source>
</reference>
<sequence>MSTYPLLAPRGATSADRKPVTVSKLAQMRHDRQPIVMVTAYDYPSAQIVDAAGVDVVLVGDSGAMTVLGYPSTVPVSLDEMLMLTKAVRRGLTTPLMVGDLPFGSYEVSDEQAVQTAMRFVKEGGCDVVKLEGGGQSAERARAIVRAGIPVMGHVGLTPQTATALGGFRAQGVTAESAREVLADALRLQDAGCFAIVFEAVPAEVTDVILRQLHIPVIGIGAGPGTDGQVLVYHDLLGIFDGFKPKFAKRWGELRKTMIEATSHYVNEVRVRAFPGPEHCYGIKPAEFERFTAGVHIAEPV</sequence>
<dbReference type="EMBL" id="BMRE01000016">
    <property type="protein sequence ID" value="GGU43333.1"/>
    <property type="molecule type" value="Genomic_DNA"/>
</dbReference>
<gene>
    <name evidence="5 6" type="primary">panB</name>
    <name evidence="6" type="ORF">GCM10010178_39790</name>
</gene>
<feature type="binding site" evidence="5">
    <location>
        <position position="61"/>
    </location>
    <ligand>
        <name>Mg(2+)</name>
        <dbReference type="ChEBI" id="CHEBI:18420"/>
    </ligand>
</feature>
<keyword evidence="5" id="KW-0460">Magnesium</keyword>
<keyword evidence="5" id="KW-0479">Metal-binding</keyword>
<dbReference type="NCBIfam" id="TIGR00222">
    <property type="entry name" value="panB"/>
    <property type="match status" value="1"/>
</dbReference>
<comment type="catalytic activity">
    <reaction evidence="5">
        <text>(6R)-5,10-methylene-5,6,7,8-tetrahydrofolate + 3-methyl-2-oxobutanoate + H2O = 2-dehydropantoate + (6S)-5,6,7,8-tetrahydrofolate</text>
        <dbReference type="Rhea" id="RHEA:11824"/>
        <dbReference type="ChEBI" id="CHEBI:11561"/>
        <dbReference type="ChEBI" id="CHEBI:11851"/>
        <dbReference type="ChEBI" id="CHEBI:15377"/>
        <dbReference type="ChEBI" id="CHEBI:15636"/>
        <dbReference type="ChEBI" id="CHEBI:57453"/>
        <dbReference type="EC" id="2.1.2.11"/>
    </reaction>
</comment>
<dbReference type="SUPFAM" id="SSF51621">
    <property type="entry name" value="Phosphoenolpyruvate/pyruvate domain"/>
    <property type="match status" value="1"/>
</dbReference>
<comment type="caution">
    <text evidence="6">The sequence shown here is derived from an EMBL/GenBank/DDBJ whole genome shotgun (WGS) entry which is preliminary data.</text>
</comment>
<dbReference type="PIRSF" id="PIRSF000388">
    <property type="entry name" value="Pantoate_hydroxy_MeTrfase"/>
    <property type="match status" value="1"/>
</dbReference>
<dbReference type="CDD" id="cd06557">
    <property type="entry name" value="KPHMT-like"/>
    <property type="match status" value="1"/>
</dbReference>
<dbReference type="Gene3D" id="3.20.20.60">
    <property type="entry name" value="Phosphoenolpyruvate-binding domains"/>
    <property type="match status" value="1"/>
</dbReference>
<dbReference type="Pfam" id="PF02548">
    <property type="entry name" value="Pantoate_transf"/>
    <property type="match status" value="1"/>
</dbReference>
<dbReference type="NCBIfam" id="NF001452">
    <property type="entry name" value="PRK00311.1"/>
    <property type="match status" value="1"/>
</dbReference>
<comment type="cofactor">
    <cofactor evidence="5">
        <name>Mg(2+)</name>
        <dbReference type="ChEBI" id="CHEBI:18420"/>
    </cofactor>
    <text evidence="5">Binds 1 Mg(2+) ion per subunit.</text>
</comment>
<evidence type="ECO:0000313" key="7">
    <source>
        <dbReference type="Proteomes" id="UP000649573"/>
    </source>
</evidence>
<feature type="binding site" evidence="5">
    <location>
        <begin position="61"/>
        <end position="62"/>
    </location>
    <ligand>
        <name>3-methyl-2-oxobutanoate</name>
        <dbReference type="ChEBI" id="CHEBI:11851"/>
    </ligand>
</feature>
<comment type="subunit">
    <text evidence="2 5">Homodecamer; pentamer of dimers.</text>
</comment>
<feature type="active site" description="Proton acceptor" evidence="5">
    <location>
        <position position="199"/>
    </location>
</feature>
<dbReference type="RefSeq" id="WP_189255202.1">
    <property type="nucleotide sequence ID" value="NZ_BMRE01000016.1"/>
</dbReference>
<comment type="similarity">
    <text evidence="1 5">Belongs to the PanB family.</text>
</comment>
<dbReference type="PANTHER" id="PTHR20881">
    <property type="entry name" value="3-METHYL-2-OXOBUTANOATE HYDROXYMETHYLTRANSFERASE"/>
    <property type="match status" value="1"/>
</dbReference>
<feature type="binding site" evidence="5">
    <location>
        <position position="130"/>
    </location>
    <ligand>
        <name>3-methyl-2-oxobutanoate</name>
        <dbReference type="ChEBI" id="CHEBI:11851"/>
    </ligand>
</feature>
<protein>
    <recommendedName>
        <fullName evidence="5">3-methyl-2-oxobutanoate hydroxymethyltransferase</fullName>
        <ecNumber evidence="5">2.1.2.11</ecNumber>
    </recommendedName>
    <alternativeName>
        <fullName evidence="5">Ketopantoate hydroxymethyltransferase</fullName>
        <shortName evidence="5">KPHMT</shortName>
    </alternativeName>
</protein>
<comment type="function">
    <text evidence="5">Catalyzes the reversible reaction in which hydroxymethyl group from 5,10-methylenetetrahydrofolate is transferred onto alpha-ketoisovalerate to form ketopantoate.</text>
</comment>
<keyword evidence="3 5" id="KW-0566">Pantothenate biosynthesis</keyword>
<dbReference type="Proteomes" id="UP000649573">
    <property type="component" value="Unassembled WGS sequence"/>
</dbReference>
<evidence type="ECO:0000256" key="3">
    <source>
        <dbReference type="ARBA" id="ARBA00022655"/>
    </source>
</evidence>
<dbReference type="InterPro" id="IPR003700">
    <property type="entry name" value="Pantoate_hydroxy_MeTrfase"/>
</dbReference>
<evidence type="ECO:0000256" key="5">
    <source>
        <dbReference type="HAMAP-Rule" id="MF_00156"/>
    </source>
</evidence>
<name>A0ABQ2UL83_9PSEU</name>
<evidence type="ECO:0000313" key="6">
    <source>
        <dbReference type="EMBL" id="GGU43333.1"/>
    </source>
</evidence>
<feature type="binding site" evidence="5">
    <location>
        <position position="132"/>
    </location>
    <ligand>
        <name>Mg(2+)</name>
        <dbReference type="ChEBI" id="CHEBI:18420"/>
    </ligand>
</feature>
<organism evidence="6 7">
    <name type="scientific">Lentzea flava</name>
    <dbReference type="NCBI Taxonomy" id="103732"/>
    <lineage>
        <taxon>Bacteria</taxon>
        <taxon>Bacillati</taxon>
        <taxon>Actinomycetota</taxon>
        <taxon>Actinomycetes</taxon>
        <taxon>Pseudonocardiales</taxon>
        <taxon>Pseudonocardiaceae</taxon>
        <taxon>Lentzea</taxon>
    </lineage>
</organism>
<evidence type="ECO:0000256" key="4">
    <source>
        <dbReference type="ARBA" id="ARBA00022679"/>
    </source>
</evidence>
<dbReference type="HAMAP" id="MF_00156">
    <property type="entry name" value="PanB"/>
    <property type="match status" value="1"/>
</dbReference>
<dbReference type="InterPro" id="IPR015813">
    <property type="entry name" value="Pyrv/PenolPyrv_kinase-like_dom"/>
</dbReference>
<proteinExistence type="inferred from homology"/>
<keyword evidence="5" id="KW-0963">Cytoplasm</keyword>
<comment type="pathway">
    <text evidence="5">Cofactor biosynthesis; (R)-pantothenate biosynthesis; (R)-pantoate from 3-methyl-2-oxobutanoate: step 1/2.</text>
</comment>
<dbReference type="PANTHER" id="PTHR20881:SF0">
    <property type="entry name" value="3-METHYL-2-OXOBUTANOATE HYDROXYMETHYLTRANSFERASE"/>
    <property type="match status" value="1"/>
</dbReference>
<comment type="subcellular location">
    <subcellularLocation>
        <location evidence="5">Cytoplasm</location>
    </subcellularLocation>
</comment>
<keyword evidence="4 5" id="KW-0808">Transferase</keyword>
<feature type="binding site" evidence="5">
    <location>
        <position position="100"/>
    </location>
    <ligand>
        <name>Mg(2+)</name>
        <dbReference type="ChEBI" id="CHEBI:18420"/>
    </ligand>
</feature>
<dbReference type="InterPro" id="IPR040442">
    <property type="entry name" value="Pyrv_kinase-like_dom_sf"/>
</dbReference>
<accession>A0ABQ2UL83</accession>